<keyword evidence="10" id="KW-0472">Membrane</keyword>
<evidence type="ECO:0000256" key="10">
    <source>
        <dbReference type="ARBA" id="ARBA00023136"/>
    </source>
</evidence>
<organism evidence="15">
    <name type="scientific">Capitella teleta</name>
    <name type="common">Polychaete worm</name>
    <dbReference type="NCBI Taxonomy" id="283909"/>
    <lineage>
        <taxon>Eukaryota</taxon>
        <taxon>Metazoa</taxon>
        <taxon>Spiralia</taxon>
        <taxon>Lophotrochozoa</taxon>
        <taxon>Annelida</taxon>
        <taxon>Polychaeta</taxon>
        <taxon>Sedentaria</taxon>
        <taxon>Scolecida</taxon>
        <taxon>Capitellidae</taxon>
        <taxon>Capitella</taxon>
    </lineage>
</organism>
<dbReference type="InterPro" id="IPR031481">
    <property type="entry name" value="Glyco_tran_10_N"/>
</dbReference>
<accession>R7UTF9</accession>
<feature type="domain" description="Fucosyltransferase C-terminal" evidence="13">
    <location>
        <begin position="90"/>
        <end position="262"/>
    </location>
</feature>
<keyword evidence="8" id="KW-1133">Transmembrane helix</keyword>
<feature type="non-terminal residue" evidence="15">
    <location>
        <position position="266"/>
    </location>
</feature>
<evidence type="ECO:0000256" key="3">
    <source>
        <dbReference type="ARBA" id="ARBA00008919"/>
    </source>
</evidence>
<dbReference type="PANTHER" id="PTHR48438">
    <property type="entry name" value="ALPHA-(1,3)-FUCOSYLTRANSFERASE C-RELATED"/>
    <property type="match status" value="1"/>
</dbReference>
<dbReference type="Gene3D" id="3.40.50.11660">
    <property type="entry name" value="Glycosyl transferase family 10, C-terminal domain"/>
    <property type="match status" value="1"/>
</dbReference>
<gene>
    <name evidence="15" type="ORF">CAPTEDRAFT_74799</name>
</gene>
<dbReference type="InterPro" id="IPR038577">
    <property type="entry name" value="GT10-like_C_sf"/>
</dbReference>
<feature type="non-terminal residue" evidence="15">
    <location>
        <position position="1"/>
    </location>
</feature>
<evidence type="ECO:0000313" key="17">
    <source>
        <dbReference type="Proteomes" id="UP000014760"/>
    </source>
</evidence>
<evidence type="ECO:0000256" key="2">
    <source>
        <dbReference type="ARBA" id="ARBA00004922"/>
    </source>
</evidence>
<evidence type="ECO:0000256" key="12">
    <source>
        <dbReference type="RuleBase" id="RU003832"/>
    </source>
</evidence>
<evidence type="ECO:0000313" key="15">
    <source>
        <dbReference type="EMBL" id="ELU06666.1"/>
    </source>
</evidence>
<dbReference type="GO" id="GO:0032580">
    <property type="term" value="C:Golgi cisterna membrane"/>
    <property type="evidence" value="ECO:0007669"/>
    <property type="project" value="UniProtKB-SubCell"/>
</dbReference>
<dbReference type="GO" id="GO:0000139">
    <property type="term" value="C:Golgi membrane"/>
    <property type="evidence" value="ECO:0007669"/>
    <property type="project" value="UniProtKB-SubCell"/>
</dbReference>
<keyword evidence="5 12" id="KW-0808">Transferase</keyword>
<dbReference type="FunFam" id="3.40.50.11660:FF:000002">
    <property type="entry name" value="Alpha-(1,3)-fucosyltransferase"/>
    <property type="match status" value="1"/>
</dbReference>
<reference evidence="15 17" key="2">
    <citation type="journal article" date="2013" name="Nature">
        <title>Insights into bilaterian evolution from three spiralian genomes.</title>
        <authorList>
            <person name="Simakov O."/>
            <person name="Marletaz F."/>
            <person name="Cho S.J."/>
            <person name="Edsinger-Gonzales E."/>
            <person name="Havlak P."/>
            <person name="Hellsten U."/>
            <person name="Kuo D.H."/>
            <person name="Larsson T."/>
            <person name="Lv J."/>
            <person name="Arendt D."/>
            <person name="Savage R."/>
            <person name="Osoegawa K."/>
            <person name="de Jong P."/>
            <person name="Grimwood J."/>
            <person name="Chapman J.A."/>
            <person name="Shapiro H."/>
            <person name="Aerts A."/>
            <person name="Otillar R.P."/>
            <person name="Terry A.Y."/>
            <person name="Boore J.L."/>
            <person name="Grigoriev I.V."/>
            <person name="Lindberg D.R."/>
            <person name="Seaver E.C."/>
            <person name="Weisblat D.A."/>
            <person name="Putnam N.H."/>
            <person name="Rokhsar D.S."/>
        </authorList>
    </citation>
    <scope>NUCLEOTIDE SEQUENCE</scope>
    <source>
        <strain evidence="15 17">I ESC-2004</strain>
    </source>
</reference>
<dbReference type="HOGENOM" id="CLU_032075_5_1_1"/>
<evidence type="ECO:0000256" key="8">
    <source>
        <dbReference type="ARBA" id="ARBA00022989"/>
    </source>
</evidence>
<dbReference type="EMBL" id="AMQN01001210">
    <property type="status" value="NOT_ANNOTATED_CDS"/>
    <property type="molecule type" value="Genomic_DNA"/>
</dbReference>
<dbReference type="InterPro" id="IPR001503">
    <property type="entry name" value="Glyco_trans_10"/>
</dbReference>
<dbReference type="EC" id="2.4.1.-" evidence="12"/>
<proteinExistence type="inferred from homology"/>
<evidence type="ECO:0000259" key="14">
    <source>
        <dbReference type="Pfam" id="PF17039"/>
    </source>
</evidence>
<dbReference type="EMBL" id="KB300511">
    <property type="protein sequence ID" value="ELU06666.1"/>
    <property type="molecule type" value="Genomic_DNA"/>
</dbReference>
<evidence type="ECO:0000256" key="7">
    <source>
        <dbReference type="ARBA" id="ARBA00022968"/>
    </source>
</evidence>
<keyword evidence="6 12" id="KW-0812">Transmembrane</keyword>
<comment type="subcellular location">
    <subcellularLocation>
        <location evidence="1">Golgi apparatus membrane</location>
        <topology evidence="1">Single-pass type II membrane protein</topology>
    </subcellularLocation>
    <subcellularLocation>
        <location evidence="12">Golgi apparatus</location>
        <location evidence="12">Golgi stack membrane</location>
        <topology evidence="12">Single-pass type II membrane protein</topology>
    </subcellularLocation>
</comment>
<dbReference type="GO" id="GO:0008417">
    <property type="term" value="F:fucosyltransferase activity"/>
    <property type="evidence" value="ECO:0007669"/>
    <property type="project" value="InterPro"/>
</dbReference>
<keyword evidence="11" id="KW-0325">Glycoprotein</keyword>
<dbReference type="InterPro" id="IPR055270">
    <property type="entry name" value="Glyco_tran_10_C"/>
</dbReference>
<dbReference type="Pfam" id="PF00852">
    <property type="entry name" value="Glyco_transf_10"/>
    <property type="match status" value="1"/>
</dbReference>
<dbReference type="EnsemblMetazoa" id="CapteT74799">
    <property type="protein sequence ID" value="CapteP74799"/>
    <property type="gene ID" value="CapteG74799"/>
</dbReference>
<evidence type="ECO:0000256" key="11">
    <source>
        <dbReference type="ARBA" id="ARBA00023180"/>
    </source>
</evidence>
<dbReference type="SUPFAM" id="SSF53756">
    <property type="entry name" value="UDP-Glycosyltransferase/glycogen phosphorylase"/>
    <property type="match status" value="1"/>
</dbReference>
<protein>
    <recommendedName>
        <fullName evidence="12">Fucosyltransferase</fullName>
        <ecNumber evidence="12">2.4.1.-</ecNumber>
    </recommendedName>
</protein>
<evidence type="ECO:0000256" key="5">
    <source>
        <dbReference type="ARBA" id="ARBA00022679"/>
    </source>
</evidence>
<evidence type="ECO:0000256" key="1">
    <source>
        <dbReference type="ARBA" id="ARBA00004323"/>
    </source>
</evidence>
<comment type="pathway">
    <text evidence="2">Protein modification; protein glycosylation.</text>
</comment>
<dbReference type="PANTHER" id="PTHR48438:SF1">
    <property type="entry name" value="ALPHA-(1,3)-FUCOSYLTRANSFERASE C-RELATED"/>
    <property type="match status" value="1"/>
</dbReference>
<dbReference type="UniPathway" id="UPA00378"/>
<keyword evidence="4 12" id="KW-0328">Glycosyltransferase</keyword>
<dbReference type="Proteomes" id="UP000014760">
    <property type="component" value="Unassembled WGS sequence"/>
</dbReference>
<dbReference type="AlphaFoldDB" id="R7UTF9"/>
<feature type="domain" description="Fucosyltransferase N-terminal" evidence="14">
    <location>
        <begin position="1"/>
        <end position="62"/>
    </location>
</feature>
<reference evidence="16" key="3">
    <citation type="submission" date="2015-06" db="UniProtKB">
        <authorList>
            <consortium name="EnsemblMetazoa"/>
        </authorList>
    </citation>
    <scope>IDENTIFICATION</scope>
</reference>
<evidence type="ECO:0000256" key="9">
    <source>
        <dbReference type="ARBA" id="ARBA00023034"/>
    </source>
</evidence>
<reference evidence="17" key="1">
    <citation type="submission" date="2012-12" db="EMBL/GenBank/DDBJ databases">
        <authorList>
            <person name="Hellsten U."/>
            <person name="Grimwood J."/>
            <person name="Chapman J.A."/>
            <person name="Shapiro H."/>
            <person name="Aerts A."/>
            <person name="Otillar R.P."/>
            <person name="Terry A.Y."/>
            <person name="Boore J.L."/>
            <person name="Simakov O."/>
            <person name="Marletaz F."/>
            <person name="Cho S.-J."/>
            <person name="Edsinger-Gonzales E."/>
            <person name="Havlak P."/>
            <person name="Kuo D.-H."/>
            <person name="Larsson T."/>
            <person name="Lv J."/>
            <person name="Arendt D."/>
            <person name="Savage R."/>
            <person name="Osoegawa K."/>
            <person name="de Jong P."/>
            <person name="Lindberg D.R."/>
            <person name="Seaver E.C."/>
            <person name="Weisblat D.A."/>
            <person name="Putnam N.H."/>
            <person name="Grigoriev I.V."/>
            <person name="Rokhsar D.S."/>
        </authorList>
    </citation>
    <scope>NUCLEOTIDE SEQUENCE</scope>
    <source>
        <strain evidence="17">I ESC-2004</strain>
    </source>
</reference>
<evidence type="ECO:0000256" key="4">
    <source>
        <dbReference type="ARBA" id="ARBA00022676"/>
    </source>
</evidence>
<evidence type="ECO:0000256" key="6">
    <source>
        <dbReference type="ARBA" id="ARBA00022692"/>
    </source>
</evidence>
<dbReference type="OMA" id="VEYSMEV"/>
<evidence type="ECO:0000259" key="13">
    <source>
        <dbReference type="Pfam" id="PF00852"/>
    </source>
</evidence>
<name>R7UTF9_CAPTE</name>
<comment type="similarity">
    <text evidence="3 12">Belongs to the glycosyltransferase 10 family.</text>
</comment>
<dbReference type="OrthoDB" id="427096at2759"/>
<keyword evidence="9 12" id="KW-0333">Golgi apparatus</keyword>
<dbReference type="Pfam" id="PF17039">
    <property type="entry name" value="Glyco_tran_10_N"/>
    <property type="match status" value="1"/>
</dbReference>
<keyword evidence="7" id="KW-0735">Signal-anchor</keyword>
<sequence length="266" mass="31353">SDAILFHGRHINGRNVPLERDPRQKWVFYEEDPPSHTWRNKKDSFRNWFNITATYSHTSDIPLIQRRLRCREKPEERAARMVNKVNYATGKDGRALWVVDECVTPSQRERYVEELRKHMIVDVFGACGKPLCNSSSSCLEELINSTYKFILIFEKALCHEYLSADLSSILSANVIPVVLGLYDYSNMLLEGSFVEARRFESPQMLAQYLEYIDQNDKVYNKYIRRKYSMECVPLESQTFPCQLCHYLHLNVKTQKEISDVKRYWSE</sequence>
<keyword evidence="17" id="KW-1185">Reference proteome</keyword>
<evidence type="ECO:0000313" key="16">
    <source>
        <dbReference type="EnsemblMetazoa" id="CapteP74799"/>
    </source>
</evidence>